<evidence type="ECO:0000256" key="4">
    <source>
        <dbReference type="ARBA" id="ARBA00022692"/>
    </source>
</evidence>
<proteinExistence type="inferred from homology"/>
<organism evidence="9 10">
    <name type="scientific">Gilliamella apicola</name>
    <dbReference type="NCBI Taxonomy" id="1196095"/>
    <lineage>
        <taxon>Bacteria</taxon>
        <taxon>Pseudomonadati</taxon>
        <taxon>Pseudomonadota</taxon>
        <taxon>Gammaproteobacteria</taxon>
        <taxon>Orbales</taxon>
        <taxon>Orbaceae</taxon>
        <taxon>Gilliamella</taxon>
    </lineage>
</organism>
<dbReference type="Proteomes" id="UP000319138">
    <property type="component" value="Unassembled WGS sequence"/>
</dbReference>
<feature type="transmembrane region" description="Helical" evidence="7">
    <location>
        <begin position="56"/>
        <end position="78"/>
    </location>
</feature>
<accession>A0A556RJ20</accession>
<evidence type="ECO:0000313" key="9">
    <source>
        <dbReference type="EMBL" id="TSJ88877.1"/>
    </source>
</evidence>
<feature type="transmembrane region" description="Helical" evidence="7">
    <location>
        <begin position="258"/>
        <end position="275"/>
    </location>
</feature>
<feature type="transmembrane region" description="Helical" evidence="7">
    <location>
        <begin position="98"/>
        <end position="115"/>
    </location>
</feature>
<name>A0A556RJ20_9GAMM</name>
<keyword evidence="4 7" id="KW-0812">Transmembrane</keyword>
<protein>
    <submittedName>
        <fullName evidence="9">Acyltransferase</fullName>
    </submittedName>
</protein>
<dbReference type="GO" id="GO:0005886">
    <property type="term" value="C:plasma membrane"/>
    <property type="evidence" value="ECO:0007669"/>
    <property type="project" value="UniProtKB-SubCell"/>
</dbReference>
<dbReference type="InterPro" id="IPR002656">
    <property type="entry name" value="Acyl_transf_3_dom"/>
</dbReference>
<evidence type="ECO:0000256" key="5">
    <source>
        <dbReference type="ARBA" id="ARBA00022989"/>
    </source>
</evidence>
<feature type="transmembrane region" description="Helical" evidence="7">
    <location>
        <begin position="226"/>
        <end position="246"/>
    </location>
</feature>
<feature type="domain" description="Acyltransferase 3" evidence="8">
    <location>
        <begin position="22"/>
        <end position="349"/>
    </location>
</feature>
<evidence type="ECO:0000256" key="2">
    <source>
        <dbReference type="ARBA" id="ARBA00007400"/>
    </source>
</evidence>
<dbReference type="PANTHER" id="PTHR40074:SF2">
    <property type="entry name" value="O-ACETYLTRANSFERASE WECH"/>
    <property type="match status" value="1"/>
</dbReference>
<evidence type="ECO:0000256" key="3">
    <source>
        <dbReference type="ARBA" id="ARBA00022475"/>
    </source>
</evidence>
<dbReference type="Pfam" id="PF01757">
    <property type="entry name" value="Acyl_transf_3"/>
    <property type="match status" value="1"/>
</dbReference>
<feature type="transmembrane region" description="Helical" evidence="7">
    <location>
        <begin position="329"/>
        <end position="352"/>
    </location>
</feature>
<keyword evidence="5 7" id="KW-1133">Transmembrane helix</keyword>
<dbReference type="PANTHER" id="PTHR40074">
    <property type="entry name" value="O-ACETYLTRANSFERASE WECH"/>
    <property type="match status" value="1"/>
</dbReference>
<gene>
    <name evidence="9" type="ORF">FPQ14_09925</name>
</gene>
<comment type="caution">
    <text evidence="9">The sequence shown here is derived from an EMBL/GenBank/DDBJ whole genome shotgun (WGS) entry which is preliminary data.</text>
</comment>
<sequence>MLNFLRDIFCIKMATIKPQKIHSIHVLRGVAIIMIVFSHCLGVFKNSNLIANSYLFSFLNLFAFNFTTFFVLIAGFLFQHLTYKYKVREYYLSKFKTVVCPYISVSIFCFFYFHYQSLSSLPFFSFTEPSAFGSIAKMMFTGTQLLPLWFMPMIIMVFAISPLLYFWSQKSLIVIGLISMFWVVMFTKPDYTKPLLNLLHYGPVYLTGMMIKQNYEKIIQLVKDNLLLVIFFFGLCFFIPFAYRYLDHLCVEKLYYDTLQKIILFILSLYFLDALNHKNDEGKTYKFFSFMANVSFPIYFIHEIIVIFLETQLVNSPFGYIIKTDNGQLASLGAISFLICTLAISILVAYIIKLLFNDKAKYLIGGNR</sequence>
<dbReference type="EMBL" id="VMHL01000004">
    <property type="protein sequence ID" value="TSJ88877.1"/>
    <property type="molecule type" value="Genomic_DNA"/>
</dbReference>
<feature type="transmembrane region" description="Helical" evidence="7">
    <location>
        <begin position="287"/>
        <end position="309"/>
    </location>
</feature>
<dbReference type="AlphaFoldDB" id="A0A556RJ20"/>
<dbReference type="GO" id="GO:0016413">
    <property type="term" value="F:O-acetyltransferase activity"/>
    <property type="evidence" value="ECO:0007669"/>
    <property type="project" value="TreeGrafter"/>
</dbReference>
<evidence type="ECO:0000313" key="10">
    <source>
        <dbReference type="Proteomes" id="UP000319138"/>
    </source>
</evidence>
<keyword evidence="9" id="KW-0808">Transferase</keyword>
<evidence type="ECO:0000256" key="7">
    <source>
        <dbReference type="SAM" id="Phobius"/>
    </source>
</evidence>
<keyword evidence="9" id="KW-0012">Acyltransferase</keyword>
<evidence type="ECO:0000259" key="8">
    <source>
        <dbReference type="Pfam" id="PF01757"/>
    </source>
</evidence>
<keyword evidence="6 7" id="KW-0472">Membrane</keyword>
<comment type="subcellular location">
    <subcellularLocation>
        <location evidence="1">Cell membrane</location>
        <topology evidence="1">Multi-pass membrane protein</topology>
    </subcellularLocation>
</comment>
<keyword evidence="3" id="KW-1003">Cell membrane</keyword>
<evidence type="ECO:0000256" key="6">
    <source>
        <dbReference type="ARBA" id="ARBA00023136"/>
    </source>
</evidence>
<reference evidence="9 10" key="1">
    <citation type="submission" date="2019-07" db="EMBL/GenBank/DDBJ databases">
        <title>Gilliamella genomes.</title>
        <authorList>
            <person name="Zheng H."/>
        </authorList>
    </citation>
    <scope>NUCLEOTIDE SEQUENCE [LARGE SCALE GENOMIC DNA]</scope>
    <source>
        <strain evidence="9 10">W8131</strain>
    </source>
</reference>
<evidence type="ECO:0000256" key="1">
    <source>
        <dbReference type="ARBA" id="ARBA00004651"/>
    </source>
</evidence>
<feature type="transmembrane region" description="Helical" evidence="7">
    <location>
        <begin position="21"/>
        <end position="44"/>
    </location>
</feature>
<feature type="transmembrane region" description="Helical" evidence="7">
    <location>
        <begin position="146"/>
        <end position="165"/>
    </location>
</feature>
<comment type="similarity">
    <text evidence="2">Belongs to the acyltransferase 3 family.</text>
</comment>
<dbReference type="GO" id="GO:0009246">
    <property type="term" value="P:enterobacterial common antigen biosynthetic process"/>
    <property type="evidence" value="ECO:0007669"/>
    <property type="project" value="TreeGrafter"/>
</dbReference>